<comment type="subcellular location">
    <subcellularLocation>
        <location evidence="1">Membrane</location>
        <topology evidence="1">Multi-pass membrane protein</topology>
    </subcellularLocation>
    <subcellularLocation>
        <location evidence="6">Plastid</location>
        <location evidence="6">Chloroplast thylakoid membrane</location>
        <topology evidence="6">Multi-pass membrane protein</topology>
    </subcellularLocation>
</comment>
<evidence type="ECO:0000256" key="4">
    <source>
        <dbReference type="ARBA" id="ARBA00022989"/>
    </source>
</evidence>
<keyword evidence="4 6" id="KW-1133">Transmembrane helix</keyword>
<keyword evidence="6" id="KW-0793">Thylakoid</keyword>
<evidence type="ECO:0000313" key="8">
    <source>
        <dbReference type="EMBL" id="AJB98527.1"/>
    </source>
</evidence>
<feature type="transmembrane region" description="Helical" evidence="6">
    <location>
        <begin position="6"/>
        <end position="27"/>
    </location>
</feature>
<feature type="transmembrane region" description="Helical" evidence="6">
    <location>
        <begin position="95"/>
        <end position="114"/>
    </location>
</feature>
<dbReference type="GO" id="GO:0009535">
    <property type="term" value="C:chloroplast thylakoid membrane"/>
    <property type="evidence" value="ECO:0007669"/>
    <property type="project" value="UniProtKB-SubCell"/>
</dbReference>
<keyword evidence="3 6" id="KW-0201">Cytochrome c-type biogenesis</keyword>
<feature type="transmembrane region" description="Helical" evidence="6">
    <location>
        <begin position="258"/>
        <end position="273"/>
    </location>
</feature>
<dbReference type="GO" id="GO:0005886">
    <property type="term" value="C:plasma membrane"/>
    <property type="evidence" value="ECO:0007669"/>
    <property type="project" value="TreeGrafter"/>
</dbReference>
<feature type="transmembrane region" description="Helical" evidence="6">
    <location>
        <begin position="39"/>
        <end position="57"/>
    </location>
</feature>
<dbReference type="NCBIfam" id="TIGR03144">
    <property type="entry name" value="cytochr_II_ccsB"/>
    <property type="match status" value="1"/>
</dbReference>
<evidence type="ECO:0000256" key="2">
    <source>
        <dbReference type="ARBA" id="ARBA00022692"/>
    </source>
</evidence>
<evidence type="ECO:0000256" key="1">
    <source>
        <dbReference type="ARBA" id="ARBA00004141"/>
    </source>
</evidence>
<evidence type="ECO:0000256" key="5">
    <source>
        <dbReference type="ARBA" id="ARBA00023136"/>
    </source>
</evidence>
<sequence length="316" mass="35699">MIYITIEHILVHTSFLLLLLGTLLHWGDLVRRSRTLRNLGEGSVAIALACTTTYSTIRWFHSKHLPLSNLYESSMFLSWSLSLMNLLLNRRDRNDWLGAITAPSAALTLGFAILGLPKEMQQSTMLVPALQSHWLMMHVSMMLLSHATILCGSLLATALSVTASETFPDPSASSNFFVRSFTSDRNCYSYTRLSNCSRNLFYLLPINPRKKDSIQQLDHWSHRIIGLGFPSLTIGILSGAVWANEAWGSYWSWDPKETWAFITWLTYAIYSHTRMTKGWHGERSAIVAATGFFPVWICYLGVNSLGMGLHSYGWLI</sequence>
<dbReference type="PANTHER" id="PTHR30071">
    <property type="entry name" value="HEME EXPORTER PROTEIN C"/>
    <property type="match status" value="1"/>
</dbReference>
<keyword evidence="2 6" id="KW-0812">Transmembrane</keyword>
<organism evidence="8">
    <name type="scientific">Helminthostachys zeylanica</name>
    <name type="common">Flowering fern</name>
    <name type="synonym">Osmunda zeylanica</name>
    <dbReference type="NCBI Taxonomy" id="41913"/>
    <lineage>
        <taxon>Eukaryota</taxon>
        <taxon>Viridiplantae</taxon>
        <taxon>Streptophyta</taxon>
        <taxon>Embryophyta</taxon>
        <taxon>Tracheophyta</taxon>
        <taxon>Polypodiopsida</taxon>
        <taxon>Ophioglossidae</taxon>
        <taxon>Ophioglossales</taxon>
        <taxon>Ophioglossaceae</taxon>
        <taxon>Helminthostachyoideae</taxon>
        <taxon>Helminthostachys</taxon>
    </lineage>
</organism>
<dbReference type="Pfam" id="PF01578">
    <property type="entry name" value="Cytochrom_C_asm"/>
    <property type="match status" value="1"/>
</dbReference>
<keyword evidence="5 6" id="KW-0472">Membrane</keyword>
<accession>A0A1B0PQB6</accession>
<dbReference type="PANTHER" id="PTHR30071:SF1">
    <property type="entry name" value="CYTOCHROME B_B6 PROTEIN-RELATED"/>
    <property type="match status" value="1"/>
</dbReference>
<dbReference type="InterPro" id="IPR002541">
    <property type="entry name" value="Cyt_c_assembly"/>
</dbReference>
<dbReference type="EMBL" id="KM817788">
    <property type="protein sequence ID" value="AJB98527.1"/>
    <property type="molecule type" value="Genomic_DNA"/>
</dbReference>
<comment type="function">
    <text evidence="6">Required during biogenesis of c-type cytochromes (cytochrome c6 and cytochrome f) at the step of heme attachment.</text>
</comment>
<dbReference type="InterPro" id="IPR045062">
    <property type="entry name" value="Cyt_c_biogenesis_CcsA/CcmC"/>
</dbReference>
<name>A0A1B0PQB6_HELZY</name>
<dbReference type="InterPro" id="IPR017562">
    <property type="entry name" value="Cyt_c_biogenesis_CcsA"/>
</dbReference>
<feature type="domain" description="Cytochrome c assembly protein" evidence="7">
    <location>
        <begin position="67"/>
        <end position="310"/>
    </location>
</feature>
<dbReference type="HAMAP" id="MF_01391">
    <property type="entry name" value="CytC_CcsA"/>
    <property type="match status" value="1"/>
</dbReference>
<feature type="transmembrane region" description="Helical" evidence="6">
    <location>
        <begin position="285"/>
        <end position="302"/>
    </location>
</feature>
<evidence type="ECO:0000259" key="7">
    <source>
        <dbReference type="Pfam" id="PF01578"/>
    </source>
</evidence>
<geneLocation type="chloroplast" evidence="8"/>
<feature type="transmembrane region" description="Helical" evidence="6">
    <location>
        <begin position="224"/>
        <end position="243"/>
    </location>
</feature>
<dbReference type="AlphaFoldDB" id="A0A1B0PQB6"/>
<proteinExistence type="inferred from homology"/>
<keyword evidence="8" id="KW-0150">Chloroplast</keyword>
<protein>
    <recommendedName>
        <fullName evidence="6">Cytochrome c biogenesis protein CcsA</fullName>
    </recommendedName>
</protein>
<dbReference type="GO" id="GO:0020037">
    <property type="term" value="F:heme binding"/>
    <property type="evidence" value="ECO:0007669"/>
    <property type="project" value="InterPro"/>
</dbReference>
<comment type="similarity">
    <text evidence="6">Belongs to the CcmF/CycK/Ccl1/NrfE/CcsA family.</text>
</comment>
<comment type="subunit">
    <text evidence="6">May interact with Ccs1.</text>
</comment>
<evidence type="ECO:0000256" key="6">
    <source>
        <dbReference type="HAMAP-Rule" id="MF_01391"/>
    </source>
</evidence>
<reference evidence="8" key="1">
    <citation type="submission" date="2016-11" db="EMBL/GenBank/DDBJ databases">
        <title>The chloroplast genome sequences of Ophioglossaceae.</title>
        <authorList>
            <person name="Kim H.T."/>
            <person name="Kim K.-J."/>
        </authorList>
    </citation>
    <scope>NUCLEOTIDE SEQUENCE</scope>
</reference>
<evidence type="ECO:0000256" key="3">
    <source>
        <dbReference type="ARBA" id="ARBA00022748"/>
    </source>
</evidence>
<feature type="transmembrane region" description="Helical" evidence="6">
    <location>
        <begin position="69"/>
        <end position="88"/>
    </location>
</feature>
<gene>
    <name evidence="6 8" type="primary">ccsA</name>
</gene>
<dbReference type="GO" id="GO:0017004">
    <property type="term" value="P:cytochrome complex assembly"/>
    <property type="evidence" value="ECO:0007669"/>
    <property type="project" value="UniProtKB-UniRule"/>
</dbReference>
<feature type="transmembrane region" description="Helical" evidence="6">
    <location>
        <begin position="134"/>
        <end position="156"/>
    </location>
</feature>
<keyword evidence="8" id="KW-0934">Plastid</keyword>